<dbReference type="Proteomes" id="UP001165064">
    <property type="component" value="Unassembled WGS sequence"/>
</dbReference>
<keyword evidence="2" id="KW-1185">Reference proteome</keyword>
<gene>
    <name evidence="1" type="ORF">Amon02_000626900</name>
</gene>
<sequence length="74" mass="8498">MAGYYPWYTRATDIAHRLTVLGLIGFTVYMTVGVGTTLYVTGKENEDRLKKQKELQAKQAAFEAEQQQQQQQQQ</sequence>
<comment type="caution">
    <text evidence="1">The sequence shown here is derived from an EMBL/GenBank/DDBJ whole genome shotgun (WGS) entry which is preliminary data.</text>
</comment>
<dbReference type="EMBL" id="BSXS01004849">
    <property type="protein sequence ID" value="GME83585.1"/>
    <property type="molecule type" value="Genomic_DNA"/>
</dbReference>
<evidence type="ECO:0000313" key="1">
    <source>
        <dbReference type="EMBL" id="GME83585.1"/>
    </source>
</evidence>
<name>A0ACB5T8Y7_AMBMO</name>
<proteinExistence type="predicted"/>
<protein>
    <submittedName>
        <fullName evidence="1">Unnamed protein product</fullName>
    </submittedName>
</protein>
<organism evidence="1 2">
    <name type="scientific">Ambrosiozyma monospora</name>
    <name type="common">Yeast</name>
    <name type="synonym">Endomycopsis monosporus</name>
    <dbReference type="NCBI Taxonomy" id="43982"/>
    <lineage>
        <taxon>Eukaryota</taxon>
        <taxon>Fungi</taxon>
        <taxon>Dikarya</taxon>
        <taxon>Ascomycota</taxon>
        <taxon>Saccharomycotina</taxon>
        <taxon>Pichiomycetes</taxon>
        <taxon>Pichiales</taxon>
        <taxon>Pichiaceae</taxon>
        <taxon>Ambrosiozyma</taxon>
    </lineage>
</organism>
<accession>A0ACB5T8Y7</accession>
<evidence type="ECO:0000313" key="2">
    <source>
        <dbReference type="Proteomes" id="UP001165064"/>
    </source>
</evidence>
<reference evidence="1" key="1">
    <citation type="submission" date="2023-04" db="EMBL/GenBank/DDBJ databases">
        <title>Ambrosiozyma monospora NBRC 10751.</title>
        <authorList>
            <person name="Ichikawa N."/>
            <person name="Sato H."/>
            <person name="Tonouchi N."/>
        </authorList>
    </citation>
    <scope>NUCLEOTIDE SEQUENCE</scope>
    <source>
        <strain evidence="1">NBRC 10751</strain>
    </source>
</reference>